<feature type="region of interest" description="Disordered" evidence="1">
    <location>
        <begin position="499"/>
        <end position="530"/>
    </location>
</feature>
<dbReference type="AlphaFoldDB" id="A0A0D2IYY5"/>
<reference evidence="4 5" key="1">
    <citation type="submission" date="2015-01" db="EMBL/GenBank/DDBJ databases">
        <title>The Genome Sequence of Rhinocladiella mackenzie CBS 650.93.</title>
        <authorList>
            <consortium name="The Broad Institute Genomics Platform"/>
            <person name="Cuomo C."/>
            <person name="de Hoog S."/>
            <person name="Gorbushina A."/>
            <person name="Stielow B."/>
            <person name="Teixiera M."/>
            <person name="Abouelleil A."/>
            <person name="Chapman S.B."/>
            <person name="Priest M."/>
            <person name="Young S.K."/>
            <person name="Wortman J."/>
            <person name="Nusbaum C."/>
            <person name="Birren B."/>
        </authorList>
    </citation>
    <scope>NUCLEOTIDE SEQUENCE [LARGE SCALE GENOMIC DNA]</scope>
    <source>
        <strain evidence="4 5">CBS 650.93</strain>
    </source>
</reference>
<evidence type="ECO:0000256" key="3">
    <source>
        <dbReference type="SAM" id="SignalP"/>
    </source>
</evidence>
<dbReference type="VEuPathDB" id="FungiDB:Z518_09572"/>
<keyword evidence="5" id="KW-1185">Reference proteome</keyword>
<gene>
    <name evidence="4" type="ORF">Z518_09572</name>
</gene>
<dbReference type="PANTHER" id="PTHR35340:SF5">
    <property type="entry name" value="ASST-DOMAIN-CONTAINING PROTEIN"/>
    <property type="match status" value="1"/>
</dbReference>
<keyword evidence="2" id="KW-0472">Membrane</keyword>
<accession>A0A0D2IYY5</accession>
<feature type="signal peptide" evidence="3">
    <location>
        <begin position="1"/>
        <end position="18"/>
    </location>
</feature>
<evidence type="ECO:0000313" key="4">
    <source>
        <dbReference type="EMBL" id="KIX01845.1"/>
    </source>
</evidence>
<dbReference type="EMBL" id="KN847481">
    <property type="protein sequence ID" value="KIX01845.1"/>
    <property type="molecule type" value="Genomic_DNA"/>
</dbReference>
<evidence type="ECO:0008006" key="6">
    <source>
        <dbReference type="Google" id="ProtNLM"/>
    </source>
</evidence>
<dbReference type="OrthoDB" id="5427350at2759"/>
<dbReference type="InterPro" id="IPR053143">
    <property type="entry name" value="Arylsulfate_ST"/>
</dbReference>
<evidence type="ECO:0000256" key="2">
    <source>
        <dbReference type="SAM" id="Phobius"/>
    </source>
</evidence>
<feature type="transmembrane region" description="Helical" evidence="2">
    <location>
        <begin position="535"/>
        <end position="559"/>
    </location>
</feature>
<organism evidence="4 5">
    <name type="scientific">Rhinocladiella mackenziei CBS 650.93</name>
    <dbReference type="NCBI Taxonomy" id="1442369"/>
    <lineage>
        <taxon>Eukaryota</taxon>
        <taxon>Fungi</taxon>
        <taxon>Dikarya</taxon>
        <taxon>Ascomycota</taxon>
        <taxon>Pezizomycotina</taxon>
        <taxon>Eurotiomycetes</taxon>
        <taxon>Chaetothyriomycetidae</taxon>
        <taxon>Chaetothyriales</taxon>
        <taxon>Herpotrichiellaceae</taxon>
        <taxon>Rhinocladiella</taxon>
    </lineage>
</organism>
<feature type="compositionally biased region" description="Basic and acidic residues" evidence="1">
    <location>
        <begin position="575"/>
        <end position="589"/>
    </location>
</feature>
<dbReference type="RefSeq" id="XP_013268981.1">
    <property type="nucleotide sequence ID" value="XM_013413527.1"/>
</dbReference>
<dbReference type="InterPro" id="IPR039535">
    <property type="entry name" value="ASST-like"/>
</dbReference>
<keyword evidence="3" id="KW-0732">Signal</keyword>
<dbReference type="GeneID" id="25297643"/>
<dbReference type="PANTHER" id="PTHR35340">
    <property type="entry name" value="PQQ ENZYME REPEAT PROTEIN-RELATED"/>
    <property type="match status" value="1"/>
</dbReference>
<feature type="compositionally biased region" description="Polar residues" evidence="1">
    <location>
        <begin position="521"/>
        <end position="530"/>
    </location>
</feature>
<name>A0A0D2IYY5_9EURO</name>
<proteinExistence type="predicted"/>
<dbReference type="Pfam" id="PF14269">
    <property type="entry name" value="Arylsulfotran_2"/>
    <property type="match status" value="1"/>
</dbReference>
<evidence type="ECO:0000313" key="5">
    <source>
        <dbReference type="Proteomes" id="UP000053617"/>
    </source>
</evidence>
<sequence length="614" mass="68203">MRWRILGTMVALAGLILADQDPFINSQAFDDGEFGKYPTQEYKTSDIHGPRPNFLTHSGSCYNDGLYVMTTPRGYAVTSCGPMITDEKGALVWLDTRYTAPYNLAVQTYKGEQYLTFWAGDDGVRGHGAGVYFMLNSHYEEAYRIVGGNGLDGDLHEFRITDQDTVLITVYEIVQADLSSVGGPVDGWIWEGIFQELDIETNDVLFEWRASEHIGLDESFASRGDNTGISSDSAWDWFHINSVDKDPDGNYIISSRYVCSVTHINGTTGEIIWILGGKSNMFRDLSDGMVTQFASQHHARWRDDYTAITIFDNENPGPRRPSNGLYIDLDETKMTAKLRTKYKSPHPELSESQGSLQILDNGNVIVGYGYLGQYTEFTNDGKPICDVHLGPQTQYGSGNIQSYRVGKFAWVGKPNWPPAIVQEEGHIYMSWMGSTEVSQWMIEEADSVDATDDEFSYVKKVDKNGFETEITNFGSQKAFIRAVALDKDNNRLSVSAVVERGPLVEEPDPEPSPDPEPAPAGNTSPSASSESTVGMIMPILIALIISTCVATVVVISLSIRSGIKYRTYRRVGTSDSEKKDQQIQTAKKIEIDDSDTLSLVSEEQQPMMPIAEHS</sequence>
<keyword evidence="2" id="KW-0812">Transmembrane</keyword>
<dbReference type="HOGENOM" id="CLU_018249_0_1_1"/>
<keyword evidence="2" id="KW-1133">Transmembrane helix</keyword>
<dbReference type="STRING" id="1442369.A0A0D2IYY5"/>
<feature type="chain" id="PRO_5002244459" description="Arylsulfotransferase" evidence="3">
    <location>
        <begin position="19"/>
        <end position="614"/>
    </location>
</feature>
<feature type="region of interest" description="Disordered" evidence="1">
    <location>
        <begin position="570"/>
        <end position="589"/>
    </location>
</feature>
<dbReference type="Proteomes" id="UP000053617">
    <property type="component" value="Unassembled WGS sequence"/>
</dbReference>
<protein>
    <recommendedName>
        <fullName evidence="6">Arylsulfotransferase</fullName>
    </recommendedName>
</protein>
<evidence type="ECO:0000256" key="1">
    <source>
        <dbReference type="SAM" id="MobiDB-lite"/>
    </source>
</evidence>
<feature type="region of interest" description="Disordered" evidence="1">
    <location>
        <begin position="594"/>
        <end position="614"/>
    </location>
</feature>